<accession>A0A017T6V3</accession>
<dbReference type="Proteomes" id="UP000019678">
    <property type="component" value="Unassembled WGS sequence"/>
</dbReference>
<feature type="domain" description="Metallo-beta-lactamase" evidence="2">
    <location>
        <begin position="51"/>
        <end position="236"/>
    </location>
</feature>
<dbReference type="RefSeq" id="WP_044244103.1">
    <property type="nucleotide sequence ID" value="NZ_ASRX01000033.1"/>
</dbReference>
<keyword evidence="1" id="KW-0732">Signal</keyword>
<sequence length="299" mass="31694">MRPSFIACSLALLASLTTACGSSDSEGGSPEDGDTTPLSLQTFSGSEGGFYASSTLILGETDAVLVDAQFTLSDAGKLADMIEATGKDLRTVFITHAHPDHYFGVEVIQERFPEAEVLASPEVVDQMKALGPQKLAQWKPVYGDDLTSAPRVAEPFDGDHLELDGQRIDLVALEPGEIEHATVLHLPSTGAVIAGDMVYAGTHVWLADADAAHRQGWLRNLETIKALAPTAVVAGHKAPGNDDAPALLDTTAAYIRDFDEVVAESSTASDAEEEMLARYPDLKLPVMLEYSCAAAFPAP</sequence>
<dbReference type="SMART" id="SM00849">
    <property type="entry name" value="Lactamase_B"/>
    <property type="match status" value="1"/>
</dbReference>
<dbReference type="EMBL" id="ASRX01000033">
    <property type="protein sequence ID" value="EYF04510.1"/>
    <property type="molecule type" value="Genomic_DNA"/>
</dbReference>
<dbReference type="AlphaFoldDB" id="A0A017T6V3"/>
<protein>
    <submittedName>
        <fullName evidence="3">Metallo-beta-lactamase superfamily protein</fullName>
    </submittedName>
</protein>
<evidence type="ECO:0000313" key="3">
    <source>
        <dbReference type="EMBL" id="EYF04510.1"/>
    </source>
</evidence>
<dbReference type="STRING" id="1192034.CAP_4478"/>
<name>A0A017T6V3_9BACT</name>
<dbReference type="Gene3D" id="3.60.15.10">
    <property type="entry name" value="Ribonuclease Z/Hydroxyacylglutathione hydrolase-like"/>
    <property type="match status" value="1"/>
</dbReference>
<dbReference type="eggNOG" id="COG0491">
    <property type="taxonomic scope" value="Bacteria"/>
</dbReference>
<dbReference type="CDD" id="cd07739">
    <property type="entry name" value="metallo-hydrolase-like_MBL-fold"/>
    <property type="match status" value="1"/>
</dbReference>
<keyword evidence="4" id="KW-1185">Reference proteome</keyword>
<feature type="chain" id="PRO_5001496943" evidence="1">
    <location>
        <begin position="20"/>
        <end position="299"/>
    </location>
</feature>
<dbReference type="SUPFAM" id="SSF56281">
    <property type="entry name" value="Metallo-hydrolase/oxidoreductase"/>
    <property type="match status" value="1"/>
</dbReference>
<comment type="caution">
    <text evidence="3">The sequence shown here is derived from an EMBL/GenBank/DDBJ whole genome shotgun (WGS) entry which is preliminary data.</text>
</comment>
<dbReference type="OrthoDB" id="9815874at2"/>
<dbReference type="PANTHER" id="PTHR42951">
    <property type="entry name" value="METALLO-BETA-LACTAMASE DOMAIN-CONTAINING"/>
    <property type="match status" value="1"/>
</dbReference>
<dbReference type="PANTHER" id="PTHR42951:SF14">
    <property type="entry name" value="METALLO-BETA-LACTAMASE SUPERFAMILY PROTEIN"/>
    <property type="match status" value="1"/>
</dbReference>
<dbReference type="InterPro" id="IPR050855">
    <property type="entry name" value="NDM-1-like"/>
</dbReference>
<dbReference type="InterPro" id="IPR036866">
    <property type="entry name" value="RibonucZ/Hydroxyglut_hydro"/>
</dbReference>
<dbReference type="InterPro" id="IPR001279">
    <property type="entry name" value="Metallo-B-lactamas"/>
</dbReference>
<feature type="signal peptide" evidence="1">
    <location>
        <begin position="1"/>
        <end position="19"/>
    </location>
</feature>
<organism evidence="3 4">
    <name type="scientific">Chondromyces apiculatus DSM 436</name>
    <dbReference type="NCBI Taxonomy" id="1192034"/>
    <lineage>
        <taxon>Bacteria</taxon>
        <taxon>Pseudomonadati</taxon>
        <taxon>Myxococcota</taxon>
        <taxon>Polyangia</taxon>
        <taxon>Polyangiales</taxon>
        <taxon>Polyangiaceae</taxon>
        <taxon>Chondromyces</taxon>
    </lineage>
</organism>
<reference evidence="3 4" key="1">
    <citation type="submission" date="2013-05" db="EMBL/GenBank/DDBJ databases">
        <title>Genome assembly of Chondromyces apiculatus DSM 436.</title>
        <authorList>
            <person name="Sharma G."/>
            <person name="Khatri I."/>
            <person name="Kaur C."/>
            <person name="Mayilraj S."/>
            <person name="Subramanian S."/>
        </authorList>
    </citation>
    <scope>NUCLEOTIDE SEQUENCE [LARGE SCALE GENOMIC DNA]</scope>
    <source>
        <strain evidence="3 4">DSM 436</strain>
    </source>
</reference>
<dbReference type="Pfam" id="PF00753">
    <property type="entry name" value="Lactamase_B"/>
    <property type="match status" value="1"/>
</dbReference>
<proteinExistence type="predicted"/>
<dbReference type="PROSITE" id="PS51257">
    <property type="entry name" value="PROKAR_LIPOPROTEIN"/>
    <property type="match status" value="1"/>
</dbReference>
<evidence type="ECO:0000313" key="4">
    <source>
        <dbReference type="Proteomes" id="UP000019678"/>
    </source>
</evidence>
<gene>
    <name evidence="3" type="ORF">CAP_4478</name>
</gene>
<evidence type="ECO:0000259" key="2">
    <source>
        <dbReference type="SMART" id="SM00849"/>
    </source>
</evidence>
<evidence type="ECO:0000256" key="1">
    <source>
        <dbReference type="SAM" id="SignalP"/>
    </source>
</evidence>